<accession>A0A251TSS6</accession>
<reference evidence="1" key="3">
    <citation type="submission" date="2020-06" db="EMBL/GenBank/DDBJ databases">
        <title>Helianthus annuus Genome sequencing and assembly Release 2.</title>
        <authorList>
            <person name="Gouzy J."/>
            <person name="Langlade N."/>
            <person name="Munos S."/>
        </authorList>
    </citation>
    <scope>NUCLEOTIDE SEQUENCE</scope>
    <source>
        <tissue evidence="1">Leaves</tissue>
    </source>
</reference>
<evidence type="ECO:0000313" key="1">
    <source>
        <dbReference type="EMBL" id="KAF5790216.1"/>
    </source>
</evidence>
<proteinExistence type="predicted"/>
<organism evidence="2 3">
    <name type="scientific">Helianthus annuus</name>
    <name type="common">Common sunflower</name>
    <dbReference type="NCBI Taxonomy" id="4232"/>
    <lineage>
        <taxon>Eukaryota</taxon>
        <taxon>Viridiplantae</taxon>
        <taxon>Streptophyta</taxon>
        <taxon>Embryophyta</taxon>
        <taxon>Tracheophyta</taxon>
        <taxon>Spermatophyta</taxon>
        <taxon>Magnoliopsida</taxon>
        <taxon>eudicotyledons</taxon>
        <taxon>Gunneridae</taxon>
        <taxon>Pentapetalae</taxon>
        <taxon>asterids</taxon>
        <taxon>campanulids</taxon>
        <taxon>Asterales</taxon>
        <taxon>Asteraceae</taxon>
        <taxon>Asteroideae</taxon>
        <taxon>Heliantheae alliance</taxon>
        <taxon>Heliantheae</taxon>
        <taxon>Helianthus</taxon>
    </lineage>
</organism>
<gene>
    <name evidence="2" type="ORF">HannXRQ_Chr09g0246591</name>
    <name evidence="1" type="ORF">HanXRQr2_Chr09g0380531</name>
</gene>
<reference evidence="2" key="2">
    <citation type="submission" date="2017-02" db="EMBL/GenBank/DDBJ databases">
        <title>Sunflower complete genome.</title>
        <authorList>
            <person name="Langlade N."/>
            <person name="Munos S."/>
        </authorList>
    </citation>
    <scope>NUCLEOTIDE SEQUENCE [LARGE SCALE GENOMIC DNA]</scope>
    <source>
        <tissue evidence="2">Leaves</tissue>
    </source>
</reference>
<protein>
    <submittedName>
        <fullName evidence="2">Uncharacterized protein</fullName>
    </submittedName>
</protein>
<name>A0A251TSS6_HELAN</name>
<sequence length="134" mass="14659">MRVPPAGQLKISIGILLLLKERAKKLRSVAPHFCPRSYYCKPFAYQEEKRGNGLNSTDNSGEWLKAHGACLATDNSGEMMPDAKASMASLFMPEPDDAVAHGDASLAINDFLTRIIARFVVIIITHKKSVTKTG</sequence>
<dbReference type="Gramene" id="mRNA:HanXRQr2_Chr09g0380531">
    <property type="protein sequence ID" value="mRNA:HanXRQr2_Chr09g0380531"/>
    <property type="gene ID" value="HanXRQr2_Chr09g0380531"/>
</dbReference>
<dbReference type="EMBL" id="MNCJ02000324">
    <property type="protein sequence ID" value="KAF5790216.1"/>
    <property type="molecule type" value="Genomic_DNA"/>
</dbReference>
<reference evidence="1 3" key="1">
    <citation type="journal article" date="2017" name="Nature">
        <title>The sunflower genome provides insights into oil metabolism, flowering and Asterid evolution.</title>
        <authorList>
            <person name="Badouin H."/>
            <person name="Gouzy J."/>
            <person name="Grassa C.J."/>
            <person name="Murat F."/>
            <person name="Staton S.E."/>
            <person name="Cottret L."/>
            <person name="Lelandais-Briere C."/>
            <person name="Owens G.L."/>
            <person name="Carrere S."/>
            <person name="Mayjonade B."/>
            <person name="Legrand L."/>
            <person name="Gill N."/>
            <person name="Kane N.C."/>
            <person name="Bowers J.E."/>
            <person name="Hubner S."/>
            <person name="Bellec A."/>
            <person name="Berard A."/>
            <person name="Berges H."/>
            <person name="Blanchet N."/>
            <person name="Boniface M.C."/>
            <person name="Brunel D."/>
            <person name="Catrice O."/>
            <person name="Chaidir N."/>
            <person name="Claudel C."/>
            <person name="Donnadieu C."/>
            <person name="Faraut T."/>
            <person name="Fievet G."/>
            <person name="Helmstetter N."/>
            <person name="King M."/>
            <person name="Knapp S.J."/>
            <person name="Lai Z."/>
            <person name="Le Paslier M.C."/>
            <person name="Lippi Y."/>
            <person name="Lorenzon L."/>
            <person name="Mandel J.R."/>
            <person name="Marage G."/>
            <person name="Marchand G."/>
            <person name="Marquand E."/>
            <person name="Bret-Mestries E."/>
            <person name="Morien E."/>
            <person name="Nambeesan S."/>
            <person name="Nguyen T."/>
            <person name="Pegot-Espagnet P."/>
            <person name="Pouilly N."/>
            <person name="Raftis F."/>
            <person name="Sallet E."/>
            <person name="Schiex T."/>
            <person name="Thomas J."/>
            <person name="Vandecasteele C."/>
            <person name="Vares D."/>
            <person name="Vear F."/>
            <person name="Vautrin S."/>
            <person name="Crespi M."/>
            <person name="Mangin B."/>
            <person name="Burke J.M."/>
            <person name="Salse J."/>
            <person name="Munos S."/>
            <person name="Vincourt P."/>
            <person name="Rieseberg L.H."/>
            <person name="Langlade N.B."/>
        </authorList>
    </citation>
    <scope>NUCLEOTIDE SEQUENCE [LARGE SCALE GENOMIC DNA]</scope>
    <source>
        <strain evidence="3">cv. SF193</strain>
        <tissue evidence="1">Leaves</tissue>
    </source>
</reference>
<dbReference type="STRING" id="4232.A0A251TSS6"/>
<dbReference type="EMBL" id="CM007898">
    <property type="protein sequence ID" value="OTG14187.1"/>
    <property type="molecule type" value="Genomic_DNA"/>
</dbReference>
<evidence type="ECO:0000313" key="2">
    <source>
        <dbReference type="EMBL" id="OTG14187.1"/>
    </source>
</evidence>
<dbReference type="InParanoid" id="A0A251TSS6"/>
<evidence type="ECO:0000313" key="3">
    <source>
        <dbReference type="Proteomes" id="UP000215914"/>
    </source>
</evidence>
<dbReference type="AlphaFoldDB" id="A0A251TSS6"/>
<keyword evidence="3" id="KW-1185">Reference proteome</keyword>
<dbReference type="Proteomes" id="UP000215914">
    <property type="component" value="Chromosome 9"/>
</dbReference>